<organism evidence="1 2">
    <name type="scientific">Methylophaga nitratireducenticrescens</name>
    <dbReference type="NCBI Taxonomy" id="754476"/>
    <lineage>
        <taxon>Bacteria</taxon>
        <taxon>Pseudomonadati</taxon>
        <taxon>Pseudomonadota</taxon>
        <taxon>Gammaproteobacteria</taxon>
        <taxon>Thiotrichales</taxon>
        <taxon>Piscirickettsiaceae</taxon>
        <taxon>Methylophaga</taxon>
    </lineage>
</organism>
<reference evidence="1 2" key="1">
    <citation type="journal article" date="2012" name="J. Bacteriol.">
        <title>Complete genome sequences of Methylophaga sp. strain JAM1 and Methylophaga sp. strain JAM7.</title>
        <authorList>
            <person name="Villeneuve C."/>
            <person name="Martineau C."/>
            <person name="Mauffrey F."/>
            <person name="Villemur R."/>
        </authorList>
    </citation>
    <scope>NUCLEOTIDE SEQUENCE [LARGE SCALE GENOMIC DNA]</scope>
    <source>
        <strain evidence="1 2">JAM1</strain>
    </source>
</reference>
<gene>
    <name evidence="1" type="ordered locus">Q7A_2492</name>
</gene>
<dbReference type="EMBL" id="CP003390">
    <property type="protein sequence ID" value="AFI85291.1"/>
    <property type="molecule type" value="Genomic_DNA"/>
</dbReference>
<accession>I1XLM2</accession>
<proteinExistence type="predicted"/>
<evidence type="ECO:0000313" key="1">
    <source>
        <dbReference type="EMBL" id="AFI85291.1"/>
    </source>
</evidence>
<reference evidence="1 2" key="2">
    <citation type="journal article" date="2013" name="Int. J. Syst. Evol. Microbiol.">
        <title>Methylophaga nitratireducenticrescens sp. nov. and Methylophaga frappieri sp. nov., isolated from the biofilm of the methanol-fed denitrification system treating the seawater at the Montreal Biodome.</title>
        <authorList>
            <person name="Villeneuve C."/>
            <person name="Martineau C."/>
            <person name="Mauffrey F."/>
            <person name="Villemur R."/>
        </authorList>
    </citation>
    <scope>NUCLEOTIDE SEQUENCE [LARGE SCALE GENOMIC DNA]</scope>
    <source>
        <strain evidence="1 2">JAM1</strain>
    </source>
</reference>
<protein>
    <submittedName>
        <fullName evidence="1">Uncharacterized protein</fullName>
    </submittedName>
</protein>
<keyword evidence="2" id="KW-1185">Reference proteome</keyword>
<name>I1XLM2_METNJ</name>
<dbReference type="HOGENOM" id="CLU_2936314_0_0_6"/>
<dbReference type="AlphaFoldDB" id="I1XLM2"/>
<dbReference type="Proteomes" id="UP000009144">
    <property type="component" value="Chromosome"/>
</dbReference>
<sequence length="60" mass="6735">MDIKVNHGDTETKKPRLNSCHRSVSWVEPVKPNITHSSAPELIKINLALLIGRRASQLSF</sequence>
<evidence type="ECO:0000313" key="2">
    <source>
        <dbReference type="Proteomes" id="UP000009144"/>
    </source>
</evidence>